<organism evidence="2 3">
    <name type="scientific">Rhodocytophaga aerolata</name>
    <dbReference type="NCBI Taxonomy" id="455078"/>
    <lineage>
        <taxon>Bacteria</taxon>
        <taxon>Pseudomonadati</taxon>
        <taxon>Bacteroidota</taxon>
        <taxon>Cytophagia</taxon>
        <taxon>Cytophagales</taxon>
        <taxon>Rhodocytophagaceae</taxon>
        <taxon>Rhodocytophaga</taxon>
    </lineage>
</organism>
<dbReference type="Proteomes" id="UP001168528">
    <property type="component" value="Unassembled WGS sequence"/>
</dbReference>
<evidence type="ECO:0000313" key="2">
    <source>
        <dbReference type="EMBL" id="MDO1450360.1"/>
    </source>
</evidence>
<feature type="domain" description="KilA-N DNA-binding" evidence="1">
    <location>
        <begin position="8"/>
        <end position="88"/>
    </location>
</feature>
<gene>
    <name evidence="2" type="ORF">Q0590_29055</name>
</gene>
<dbReference type="EMBL" id="JAUKPO010000029">
    <property type="protein sequence ID" value="MDO1450360.1"/>
    <property type="molecule type" value="Genomic_DNA"/>
</dbReference>
<reference evidence="2" key="1">
    <citation type="submission" date="2023-07" db="EMBL/GenBank/DDBJ databases">
        <title>The genome sequence of Rhodocytophaga aerolata KACC 12507.</title>
        <authorList>
            <person name="Zhang X."/>
        </authorList>
    </citation>
    <scope>NUCLEOTIDE SEQUENCE</scope>
    <source>
        <strain evidence="2">KACC 12507</strain>
    </source>
</reference>
<protein>
    <submittedName>
        <fullName evidence="2">ORF6N domain-containing protein</fullName>
    </submittedName>
</protein>
<dbReference type="RefSeq" id="WP_302041162.1">
    <property type="nucleotide sequence ID" value="NZ_JAUKPO010000029.1"/>
</dbReference>
<accession>A0ABT8RE82</accession>
<evidence type="ECO:0000313" key="3">
    <source>
        <dbReference type="Proteomes" id="UP001168528"/>
    </source>
</evidence>
<keyword evidence="3" id="KW-1185">Reference proteome</keyword>
<sequence>MTDNRISHHRQAVITTELLAEKLGININNLMQNFNNNAERYLEGVHYYKLTGDALKDFRNQYPELKISGRIRNLFLWTEKGCFNHVKSLGTEEAWDSYQLLVETYFRQRTQLAKKSASLNLPSTQEELLLEAVKLMVEQKKELTKHSQEIGSLQKDVREIMAKVDITEKEYYTVNGYHKLHSRYIRTDQAQALGRKCGKLSRSKNIPIVKVYDARYGTVNTYHVQVLKEVLGF</sequence>
<dbReference type="InterPro" id="IPR018873">
    <property type="entry name" value="KilA-N_DNA-bd_domain"/>
</dbReference>
<evidence type="ECO:0000259" key="1">
    <source>
        <dbReference type="Pfam" id="PF10543"/>
    </source>
</evidence>
<dbReference type="Pfam" id="PF10543">
    <property type="entry name" value="ORF6N"/>
    <property type="match status" value="1"/>
</dbReference>
<proteinExistence type="predicted"/>
<name>A0ABT8RE82_9BACT</name>
<comment type="caution">
    <text evidence="2">The sequence shown here is derived from an EMBL/GenBank/DDBJ whole genome shotgun (WGS) entry which is preliminary data.</text>
</comment>